<protein>
    <submittedName>
        <fullName evidence="1">Uncharacterized protein</fullName>
    </submittedName>
</protein>
<proteinExistence type="predicted"/>
<dbReference type="Proteomes" id="UP000837857">
    <property type="component" value="Chromosome 8"/>
</dbReference>
<name>A0ABN8J5T2_9NEOP</name>
<evidence type="ECO:0000313" key="1">
    <source>
        <dbReference type="EMBL" id="CAH2075444.1"/>
    </source>
</evidence>
<dbReference type="EMBL" id="OW152820">
    <property type="protein sequence ID" value="CAH2075444.1"/>
    <property type="molecule type" value="Genomic_DNA"/>
</dbReference>
<evidence type="ECO:0000313" key="2">
    <source>
        <dbReference type="Proteomes" id="UP000837857"/>
    </source>
</evidence>
<keyword evidence="2" id="KW-1185">Reference proteome</keyword>
<organism evidence="1 2">
    <name type="scientific">Iphiclides podalirius</name>
    <name type="common">scarce swallowtail</name>
    <dbReference type="NCBI Taxonomy" id="110791"/>
    <lineage>
        <taxon>Eukaryota</taxon>
        <taxon>Metazoa</taxon>
        <taxon>Ecdysozoa</taxon>
        <taxon>Arthropoda</taxon>
        <taxon>Hexapoda</taxon>
        <taxon>Insecta</taxon>
        <taxon>Pterygota</taxon>
        <taxon>Neoptera</taxon>
        <taxon>Endopterygota</taxon>
        <taxon>Lepidoptera</taxon>
        <taxon>Glossata</taxon>
        <taxon>Ditrysia</taxon>
        <taxon>Papilionoidea</taxon>
        <taxon>Papilionidae</taxon>
        <taxon>Papilioninae</taxon>
        <taxon>Iphiclides</taxon>
    </lineage>
</organism>
<feature type="non-terminal residue" evidence="1">
    <location>
        <position position="81"/>
    </location>
</feature>
<gene>
    <name evidence="1" type="ORF">IPOD504_LOCUS16800</name>
</gene>
<reference evidence="1" key="1">
    <citation type="submission" date="2022-03" db="EMBL/GenBank/DDBJ databases">
        <authorList>
            <person name="Martin H S."/>
        </authorList>
    </citation>
    <scope>NUCLEOTIDE SEQUENCE</scope>
</reference>
<sequence>MCADLAPFIEDTRAFDLLRASVRSATGLRYVHTSPVDQSTSGRTRDRPLGASPRLRWRRVYNERRMTAHSHLISTLLLVRM</sequence>
<accession>A0ABN8J5T2</accession>